<dbReference type="Pfam" id="PF07681">
    <property type="entry name" value="DoxX"/>
    <property type="match status" value="1"/>
</dbReference>
<feature type="transmembrane region" description="Helical" evidence="7">
    <location>
        <begin position="102"/>
        <end position="122"/>
    </location>
</feature>
<evidence type="ECO:0000313" key="9">
    <source>
        <dbReference type="Proteomes" id="UP000007073"/>
    </source>
</evidence>
<feature type="transmembrane region" description="Helical" evidence="7">
    <location>
        <begin position="46"/>
        <end position="67"/>
    </location>
</feature>
<reference evidence="8 9" key="2">
    <citation type="journal article" date="2009" name="BMC Microbiol.">
        <title>The genome sequence of Geobacter metallireducens: features of metabolism, physiology and regulation common and dissimilar to Geobacter sulfurreducens.</title>
        <authorList>
            <person name="Aklujkar M."/>
            <person name="Krushkal J."/>
            <person name="DiBartolo G."/>
            <person name="Lapidus A."/>
            <person name="Land M.L."/>
            <person name="Lovley D.R."/>
        </authorList>
    </citation>
    <scope>NUCLEOTIDE SEQUENCE [LARGE SCALE GENOMIC DNA]</scope>
    <source>
        <strain evidence="9">ATCC 53774 / DSM 7210 / GS-15</strain>
    </source>
</reference>
<evidence type="ECO:0000313" key="8">
    <source>
        <dbReference type="EMBL" id="ABB30475.1"/>
    </source>
</evidence>
<dbReference type="STRING" id="269799.Gmet_0230"/>
<sequence>MKSFMSLYSSYCYALMRIVTGFLFLWHGSQKLFAFPIGMPGDVPAFLTYVAGPIELIGGFLVMIGLFTHWAAFITSGEMAVAYWMVHGTTALLPIQNKGELAVLYCFAFLFIASQGGGIWSIDSSMHGARRKAPGR</sequence>
<gene>
    <name evidence="8" type="ordered locus">Gmet_0230</name>
</gene>
<dbReference type="GO" id="GO:0005886">
    <property type="term" value="C:plasma membrane"/>
    <property type="evidence" value="ECO:0007669"/>
    <property type="project" value="UniProtKB-SubCell"/>
</dbReference>
<dbReference type="RefSeq" id="WP_004513545.1">
    <property type="nucleotide sequence ID" value="NC_007517.1"/>
</dbReference>
<protein>
    <submittedName>
        <fullName evidence="8">Membrane protein, DoxD family, putative</fullName>
    </submittedName>
</protein>
<name>Q39Z49_GEOMG</name>
<evidence type="ECO:0000256" key="4">
    <source>
        <dbReference type="ARBA" id="ARBA00022692"/>
    </source>
</evidence>
<keyword evidence="5 7" id="KW-1133">Transmembrane helix</keyword>
<feature type="transmembrane region" description="Helical" evidence="7">
    <location>
        <begin position="7"/>
        <end position="26"/>
    </location>
</feature>
<proteinExistence type="inferred from homology"/>
<evidence type="ECO:0000256" key="5">
    <source>
        <dbReference type="ARBA" id="ARBA00022989"/>
    </source>
</evidence>
<keyword evidence="9" id="KW-1185">Reference proteome</keyword>
<dbReference type="EMBL" id="CP000148">
    <property type="protein sequence ID" value="ABB30475.1"/>
    <property type="molecule type" value="Genomic_DNA"/>
</dbReference>
<reference evidence="8 9" key="1">
    <citation type="submission" date="2005-10" db="EMBL/GenBank/DDBJ databases">
        <title>Complete sequence of Geobacter metallireducens GS-15.</title>
        <authorList>
            <consortium name="US DOE Joint Genome Institute"/>
            <person name="Copeland A."/>
            <person name="Lucas S."/>
            <person name="Lapidus A."/>
            <person name="Barry K."/>
            <person name="Detter J.C."/>
            <person name="Glavina T."/>
            <person name="Hammon N."/>
            <person name="Israni S."/>
            <person name="Pitluck S."/>
            <person name="Di Bartolo G."/>
            <person name="Chain P."/>
            <person name="Schmutz J."/>
            <person name="Larimer F."/>
            <person name="Land M."/>
            <person name="Kyrpides N."/>
            <person name="Ivanova N."/>
            <person name="Richardson P."/>
        </authorList>
    </citation>
    <scope>NUCLEOTIDE SEQUENCE [LARGE SCALE GENOMIC DNA]</scope>
    <source>
        <strain evidence="9">ATCC 53774 / DSM 7210 / GS-15</strain>
    </source>
</reference>
<dbReference type="Proteomes" id="UP000007073">
    <property type="component" value="Chromosome"/>
</dbReference>
<dbReference type="PANTHER" id="PTHR33452">
    <property type="entry name" value="OXIDOREDUCTASE CATD-RELATED"/>
    <property type="match status" value="1"/>
</dbReference>
<keyword evidence="6 7" id="KW-0472">Membrane</keyword>
<dbReference type="HOGENOM" id="CLU_058421_2_1_7"/>
<dbReference type="eggNOG" id="COG2259">
    <property type="taxonomic scope" value="Bacteria"/>
</dbReference>
<dbReference type="AlphaFoldDB" id="Q39Z49"/>
<dbReference type="InterPro" id="IPR051907">
    <property type="entry name" value="DoxX-like_oxidoreductase"/>
</dbReference>
<comment type="subcellular location">
    <subcellularLocation>
        <location evidence="1">Cell membrane</location>
        <topology evidence="1">Multi-pass membrane protein</topology>
    </subcellularLocation>
</comment>
<feature type="transmembrane region" description="Helical" evidence="7">
    <location>
        <begin position="79"/>
        <end position="96"/>
    </location>
</feature>
<accession>Q39Z49</accession>
<evidence type="ECO:0000256" key="1">
    <source>
        <dbReference type="ARBA" id="ARBA00004651"/>
    </source>
</evidence>
<dbReference type="InterPro" id="IPR032808">
    <property type="entry name" value="DoxX"/>
</dbReference>
<organism evidence="8 9">
    <name type="scientific">Geobacter metallireducens (strain ATCC 53774 / DSM 7210 / GS-15)</name>
    <dbReference type="NCBI Taxonomy" id="269799"/>
    <lineage>
        <taxon>Bacteria</taxon>
        <taxon>Pseudomonadati</taxon>
        <taxon>Thermodesulfobacteriota</taxon>
        <taxon>Desulfuromonadia</taxon>
        <taxon>Geobacterales</taxon>
        <taxon>Geobacteraceae</taxon>
        <taxon>Geobacter</taxon>
    </lineage>
</organism>
<comment type="similarity">
    <text evidence="2">Belongs to the DoxX family.</text>
</comment>
<evidence type="ECO:0000256" key="3">
    <source>
        <dbReference type="ARBA" id="ARBA00022475"/>
    </source>
</evidence>
<evidence type="ECO:0000256" key="6">
    <source>
        <dbReference type="ARBA" id="ARBA00023136"/>
    </source>
</evidence>
<keyword evidence="4 7" id="KW-0812">Transmembrane</keyword>
<dbReference type="PANTHER" id="PTHR33452:SF4">
    <property type="entry name" value="BLL4328 PROTEIN"/>
    <property type="match status" value="1"/>
</dbReference>
<evidence type="ECO:0000256" key="2">
    <source>
        <dbReference type="ARBA" id="ARBA00006679"/>
    </source>
</evidence>
<keyword evidence="3" id="KW-1003">Cell membrane</keyword>
<evidence type="ECO:0000256" key="7">
    <source>
        <dbReference type="SAM" id="Phobius"/>
    </source>
</evidence>
<dbReference type="KEGG" id="gme:Gmet_0230"/>